<evidence type="ECO:0000256" key="1">
    <source>
        <dbReference type="SAM" id="Phobius"/>
    </source>
</evidence>
<keyword evidence="3" id="KW-1185">Reference proteome</keyword>
<name>A0AAW0FPJ9_9APHY</name>
<evidence type="ECO:0000313" key="2">
    <source>
        <dbReference type="EMBL" id="KAK7681509.1"/>
    </source>
</evidence>
<keyword evidence="1" id="KW-0812">Transmembrane</keyword>
<protein>
    <submittedName>
        <fullName evidence="2">Uncharacterized protein</fullName>
    </submittedName>
</protein>
<comment type="caution">
    <text evidence="2">The sequence shown here is derived from an EMBL/GenBank/DDBJ whole genome shotgun (WGS) entry which is preliminary data.</text>
</comment>
<dbReference type="Proteomes" id="UP001385951">
    <property type="component" value="Unassembled WGS sequence"/>
</dbReference>
<keyword evidence="1" id="KW-0472">Membrane</keyword>
<keyword evidence="1" id="KW-1133">Transmembrane helix</keyword>
<sequence>MAPWHGRWHAQPSQTPVSQLLSNPTFEVKTNLSAPSVQDPALFSYEGYTLVMMADAVSQGFPSFISEHGQSYDRANPIANQAFEYTVRNYIGARSPAKVFSCAVLVLNSVFVGFCSWIITRNHGWFHDFSDTVAFACTAMASGGHIDECVKSSGKKIDDRLWKLALTVPKTIDNRIFFEKVNPSDEGAV</sequence>
<evidence type="ECO:0000313" key="3">
    <source>
        <dbReference type="Proteomes" id="UP001385951"/>
    </source>
</evidence>
<accession>A0AAW0FPJ9</accession>
<dbReference type="AlphaFoldDB" id="A0AAW0FPJ9"/>
<dbReference type="EMBL" id="JASBNA010000040">
    <property type="protein sequence ID" value="KAK7681509.1"/>
    <property type="molecule type" value="Genomic_DNA"/>
</dbReference>
<reference evidence="2 3" key="1">
    <citation type="submission" date="2022-09" db="EMBL/GenBank/DDBJ databases">
        <authorList>
            <person name="Palmer J.M."/>
        </authorList>
    </citation>
    <scope>NUCLEOTIDE SEQUENCE [LARGE SCALE GENOMIC DNA]</scope>
    <source>
        <strain evidence="2 3">DSM 7382</strain>
    </source>
</reference>
<gene>
    <name evidence="2" type="ORF">QCA50_015241</name>
</gene>
<proteinExistence type="predicted"/>
<organism evidence="2 3">
    <name type="scientific">Cerrena zonata</name>
    <dbReference type="NCBI Taxonomy" id="2478898"/>
    <lineage>
        <taxon>Eukaryota</taxon>
        <taxon>Fungi</taxon>
        <taxon>Dikarya</taxon>
        <taxon>Basidiomycota</taxon>
        <taxon>Agaricomycotina</taxon>
        <taxon>Agaricomycetes</taxon>
        <taxon>Polyporales</taxon>
        <taxon>Cerrenaceae</taxon>
        <taxon>Cerrena</taxon>
    </lineage>
</organism>
<feature type="transmembrane region" description="Helical" evidence="1">
    <location>
        <begin position="99"/>
        <end position="119"/>
    </location>
</feature>